<comment type="caution">
    <text evidence="2">The sequence shown here is derived from an EMBL/GenBank/DDBJ whole genome shotgun (WGS) entry which is preliminary data.</text>
</comment>
<gene>
    <name evidence="2" type="ORF">BG006_000898</name>
</gene>
<keyword evidence="3" id="KW-1185">Reference proteome</keyword>
<accession>A0A9P5SAV0</accession>
<protein>
    <submittedName>
        <fullName evidence="2">Uncharacterized protein</fullName>
    </submittedName>
</protein>
<dbReference type="AlphaFoldDB" id="A0A9P5SAV0"/>
<dbReference type="EMBL" id="JAAAUY010001160">
    <property type="protein sequence ID" value="KAF9324069.1"/>
    <property type="molecule type" value="Genomic_DNA"/>
</dbReference>
<feature type="region of interest" description="Disordered" evidence="1">
    <location>
        <begin position="119"/>
        <end position="149"/>
    </location>
</feature>
<evidence type="ECO:0000256" key="1">
    <source>
        <dbReference type="SAM" id="MobiDB-lite"/>
    </source>
</evidence>
<evidence type="ECO:0000313" key="3">
    <source>
        <dbReference type="Proteomes" id="UP000696485"/>
    </source>
</evidence>
<evidence type="ECO:0000313" key="2">
    <source>
        <dbReference type="EMBL" id="KAF9324069.1"/>
    </source>
</evidence>
<feature type="compositionally biased region" description="Acidic residues" evidence="1">
    <location>
        <begin position="128"/>
        <end position="137"/>
    </location>
</feature>
<organism evidence="2 3">
    <name type="scientific">Podila minutissima</name>
    <dbReference type="NCBI Taxonomy" id="64525"/>
    <lineage>
        <taxon>Eukaryota</taxon>
        <taxon>Fungi</taxon>
        <taxon>Fungi incertae sedis</taxon>
        <taxon>Mucoromycota</taxon>
        <taxon>Mortierellomycotina</taxon>
        <taxon>Mortierellomycetes</taxon>
        <taxon>Mortierellales</taxon>
        <taxon>Mortierellaceae</taxon>
        <taxon>Podila</taxon>
    </lineage>
</organism>
<sequence length="497" mass="56031">MDIQDESGPDPYADHAKEERYKFNRYSIVDRAPALSPPTNNSGRKYKYRERYAIKTRSRMIEHEPPDVMKQYTWKPWVAPPQSPKEDPSPPTPKEKLILSQICLPFTDKDRLNDEAVVGDGDVKQDSIEPEGAEEAAAENNAEVNDSNDHKNPALQYFVSILSAIYNSETPSMVPTPNSVLILAAHKFLTKAEEFLPPRTGAAAAPYAATTVLRSTALNLSVEFKKHFKNGSVELCKKIRSLKKKGLLPSNAVDNIDPELSPAEKFIILNKVSGCRRCLCPISSMDNKFVSLSELDLTKVFWKDEELKQLLQRWAHVDYPSSPVDKISLADVGYWLSSVEPGCLINRLVTDIGGYSEMERKKKRNLSKSTSRMSIAASRTIFMVSVKMILILHRIPPRDMLFGDRSGLMASLHELNCVKYRRLPPERLPDRVTTTLGGTDYYLSEVRNVVKSKEDVQLLQFPDKIFKEEQGHRVSVEEAYKVLQPVGQSKGGVPAYF</sequence>
<dbReference type="Proteomes" id="UP000696485">
    <property type="component" value="Unassembled WGS sequence"/>
</dbReference>
<reference evidence="2" key="1">
    <citation type="journal article" date="2020" name="Fungal Divers.">
        <title>Resolving the Mortierellaceae phylogeny through synthesis of multi-gene phylogenetics and phylogenomics.</title>
        <authorList>
            <person name="Vandepol N."/>
            <person name="Liber J."/>
            <person name="Desiro A."/>
            <person name="Na H."/>
            <person name="Kennedy M."/>
            <person name="Barry K."/>
            <person name="Grigoriev I.V."/>
            <person name="Miller A.N."/>
            <person name="O'Donnell K."/>
            <person name="Stajich J.E."/>
            <person name="Bonito G."/>
        </authorList>
    </citation>
    <scope>NUCLEOTIDE SEQUENCE</scope>
    <source>
        <strain evidence="2">NVP1</strain>
    </source>
</reference>
<proteinExistence type="predicted"/>
<name>A0A9P5SAV0_9FUNG</name>